<keyword evidence="6" id="KW-0408">Iron</keyword>
<keyword evidence="3" id="KW-0479">Metal-binding</keyword>
<comment type="cofactor">
    <cofactor evidence="1">
        <name>[4Fe-4S] cluster</name>
        <dbReference type="ChEBI" id="CHEBI:49883"/>
    </cofactor>
</comment>
<evidence type="ECO:0000256" key="9">
    <source>
        <dbReference type="ARBA" id="ARBA00023295"/>
    </source>
</evidence>
<comment type="caution">
    <text evidence="11">The sequence shown here is derived from an EMBL/GenBank/DDBJ whole genome shotgun (WGS) entry which is preliminary data.</text>
</comment>
<keyword evidence="7" id="KW-0411">Iron-sulfur</keyword>
<keyword evidence="11" id="KW-0255">Endonuclease</keyword>
<comment type="similarity">
    <text evidence="2">Belongs to the Nth/MutY family.</text>
</comment>
<dbReference type="GO" id="GO:0140097">
    <property type="term" value="F:catalytic activity, acting on DNA"/>
    <property type="evidence" value="ECO:0007669"/>
    <property type="project" value="UniProtKB-ARBA"/>
</dbReference>
<dbReference type="InterPro" id="IPR011257">
    <property type="entry name" value="DNA_glycosylase"/>
</dbReference>
<keyword evidence="5" id="KW-0378">Hydrolase</keyword>
<accession>A0A3A4NPQ1</accession>
<dbReference type="InterPro" id="IPR003265">
    <property type="entry name" value="HhH-GPD_domain"/>
</dbReference>
<dbReference type="PROSITE" id="PS00764">
    <property type="entry name" value="ENDONUCLEASE_III_1"/>
    <property type="match status" value="1"/>
</dbReference>
<keyword evidence="11" id="KW-0540">Nuclease</keyword>
<name>A0A3A4NPQ1_ABYX5</name>
<dbReference type="PIRSF" id="PIRSF001435">
    <property type="entry name" value="Nth"/>
    <property type="match status" value="1"/>
</dbReference>
<dbReference type="GO" id="GO:0051539">
    <property type="term" value="F:4 iron, 4 sulfur cluster binding"/>
    <property type="evidence" value="ECO:0007669"/>
    <property type="project" value="InterPro"/>
</dbReference>
<sequence length="240" mass="26871">MPLAPALKEKKRICRTIERLLRKNIGQPRRYPHKDPLDVLIQTILSQNTSDKNSHRAFLTLKRRFKTWESARKAGAAVIEDAIRIGGLAHTKAARIQDILSTIHSEWGEISLRFLCGMNTEKAAALLGAFHGVGLKTINCVLLFGCGQDVFPVDTHILRVSKRLGLIGEAESSGRAHREWAQMAPRGRCYSLHINLIEHGRRVCRARNPRCPSCCLADLCAYYQRKAVTNASLTPSVQQN</sequence>
<dbReference type="SMART" id="SM00525">
    <property type="entry name" value="FES"/>
    <property type="match status" value="1"/>
</dbReference>
<organism evidence="11 12">
    <name type="scientific">Abyssobacteria bacterium (strain SURF_5)</name>
    <dbReference type="NCBI Taxonomy" id="2093360"/>
    <lineage>
        <taxon>Bacteria</taxon>
        <taxon>Pseudomonadati</taxon>
        <taxon>Candidatus Hydrogenedentota</taxon>
        <taxon>Candidatus Abyssobacteria</taxon>
    </lineage>
</organism>
<evidence type="ECO:0000313" key="11">
    <source>
        <dbReference type="EMBL" id="RJP17451.1"/>
    </source>
</evidence>
<dbReference type="SUPFAM" id="SSF48150">
    <property type="entry name" value="DNA-glycosylase"/>
    <property type="match status" value="1"/>
</dbReference>
<keyword evidence="9" id="KW-0326">Glycosidase</keyword>
<dbReference type="Gene3D" id="1.10.340.30">
    <property type="entry name" value="Hypothetical protein, domain 2"/>
    <property type="match status" value="1"/>
</dbReference>
<dbReference type="AlphaFoldDB" id="A0A3A4NPQ1"/>
<dbReference type="PANTHER" id="PTHR47203">
    <property type="match status" value="1"/>
</dbReference>
<feature type="domain" description="HhH-GPD" evidence="10">
    <location>
        <begin position="45"/>
        <end position="202"/>
    </location>
</feature>
<dbReference type="InterPro" id="IPR023170">
    <property type="entry name" value="HhH_base_excis_C"/>
</dbReference>
<dbReference type="Proteomes" id="UP000265882">
    <property type="component" value="Unassembled WGS sequence"/>
</dbReference>
<evidence type="ECO:0000256" key="3">
    <source>
        <dbReference type="ARBA" id="ARBA00022723"/>
    </source>
</evidence>
<gene>
    <name evidence="11" type="ORF">C4520_16955</name>
</gene>
<evidence type="ECO:0000259" key="10">
    <source>
        <dbReference type="SMART" id="SM00478"/>
    </source>
</evidence>
<dbReference type="GO" id="GO:0016798">
    <property type="term" value="F:hydrolase activity, acting on glycosyl bonds"/>
    <property type="evidence" value="ECO:0007669"/>
    <property type="project" value="UniProtKB-KW"/>
</dbReference>
<dbReference type="CDD" id="cd00056">
    <property type="entry name" value="ENDO3c"/>
    <property type="match status" value="1"/>
</dbReference>
<evidence type="ECO:0000256" key="7">
    <source>
        <dbReference type="ARBA" id="ARBA00023014"/>
    </source>
</evidence>
<keyword evidence="4" id="KW-0227">DNA damage</keyword>
<dbReference type="PANTHER" id="PTHR47203:SF1">
    <property type="entry name" value="HYPOTHETICAL BASE EXCISION DNA REPAIR PROTEIN (EUROFUNG)"/>
    <property type="match status" value="1"/>
</dbReference>
<dbReference type="SMART" id="SM00478">
    <property type="entry name" value="ENDO3c"/>
    <property type="match status" value="1"/>
</dbReference>
<dbReference type="GO" id="GO:0006284">
    <property type="term" value="P:base-excision repair"/>
    <property type="evidence" value="ECO:0007669"/>
    <property type="project" value="InterPro"/>
</dbReference>
<evidence type="ECO:0000313" key="12">
    <source>
        <dbReference type="Proteomes" id="UP000265882"/>
    </source>
</evidence>
<evidence type="ECO:0000256" key="4">
    <source>
        <dbReference type="ARBA" id="ARBA00022763"/>
    </source>
</evidence>
<evidence type="ECO:0000256" key="6">
    <source>
        <dbReference type="ARBA" id="ARBA00023004"/>
    </source>
</evidence>
<dbReference type="Pfam" id="PF00730">
    <property type="entry name" value="HhH-GPD"/>
    <property type="match status" value="1"/>
</dbReference>
<dbReference type="GO" id="GO:0004519">
    <property type="term" value="F:endonuclease activity"/>
    <property type="evidence" value="ECO:0007669"/>
    <property type="project" value="UniProtKB-KW"/>
</dbReference>
<dbReference type="InterPro" id="IPR004035">
    <property type="entry name" value="Endouclease-III_FeS-bd_BS"/>
</dbReference>
<evidence type="ECO:0000256" key="1">
    <source>
        <dbReference type="ARBA" id="ARBA00001966"/>
    </source>
</evidence>
<keyword evidence="8" id="KW-0234">DNA repair</keyword>
<protein>
    <submittedName>
        <fullName evidence="11">Endonuclease III</fullName>
    </submittedName>
</protein>
<evidence type="ECO:0000256" key="5">
    <source>
        <dbReference type="ARBA" id="ARBA00022801"/>
    </source>
</evidence>
<evidence type="ECO:0000256" key="8">
    <source>
        <dbReference type="ARBA" id="ARBA00023204"/>
    </source>
</evidence>
<dbReference type="GO" id="GO:0046872">
    <property type="term" value="F:metal ion binding"/>
    <property type="evidence" value="ECO:0007669"/>
    <property type="project" value="UniProtKB-KW"/>
</dbReference>
<dbReference type="InterPro" id="IPR003651">
    <property type="entry name" value="Endonuclease3_FeS-loop_motif"/>
</dbReference>
<dbReference type="EMBL" id="QZKU01000115">
    <property type="protein sequence ID" value="RJP17451.1"/>
    <property type="molecule type" value="Genomic_DNA"/>
</dbReference>
<evidence type="ECO:0000256" key="2">
    <source>
        <dbReference type="ARBA" id="ARBA00008343"/>
    </source>
</evidence>
<dbReference type="Gene3D" id="1.10.1670.10">
    <property type="entry name" value="Helix-hairpin-Helix base-excision DNA repair enzymes (C-terminal)"/>
    <property type="match status" value="1"/>
</dbReference>
<proteinExistence type="inferred from homology"/>
<reference evidence="11 12" key="1">
    <citation type="journal article" date="2017" name="ISME J.">
        <title>Energy and carbon metabolisms in a deep terrestrial subsurface fluid microbial community.</title>
        <authorList>
            <person name="Momper L."/>
            <person name="Jungbluth S.P."/>
            <person name="Lee M.D."/>
            <person name="Amend J.P."/>
        </authorList>
    </citation>
    <scope>NUCLEOTIDE SEQUENCE [LARGE SCALE GENOMIC DNA]</scope>
    <source>
        <strain evidence="11">SURF_5</strain>
    </source>
</reference>